<organism evidence="2 3">
    <name type="scientific">Hydrogenophaga atypica</name>
    <dbReference type="NCBI Taxonomy" id="249409"/>
    <lineage>
        <taxon>Bacteria</taxon>
        <taxon>Pseudomonadati</taxon>
        <taxon>Pseudomonadota</taxon>
        <taxon>Betaproteobacteria</taxon>
        <taxon>Burkholderiales</taxon>
        <taxon>Comamonadaceae</taxon>
        <taxon>Hydrogenophaga</taxon>
    </lineage>
</organism>
<dbReference type="Gene3D" id="2.60.120.10">
    <property type="entry name" value="Jelly Rolls"/>
    <property type="match status" value="2"/>
</dbReference>
<sequence length="53" mass="5947">MITASSETWLLLIAGQQLQEPIVQYGPFVMNTQQEIWQALSDFLRRALGQPAG</sequence>
<dbReference type="PANTHER" id="PTHR13903:SF8">
    <property type="entry name" value="PIRIN"/>
    <property type="match status" value="1"/>
</dbReference>
<dbReference type="EMBL" id="JBHTCA010000002">
    <property type="protein sequence ID" value="MFC7408098.1"/>
    <property type="molecule type" value="Genomic_DNA"/>
</dbReference>
<reference evidence="3" key="1">
    <citation type="journal article" date="2019" name="Int. J. Syst. Evol. Microbiol.">
        <title>The Global Catalogue of Microorganisms (GCM) 10K type strain sequencing project: providing services to taxonomists for standard genome sequencing and annotation.</title>
        <authorList>
            <consortium name="The Broad Institute Genomics Platform"/>
            <consortium name="The Broad Institute Genome Sequencing Center for Infectious Disease"/>
            <person name="Wu L."/>
            <person name="Ma J."/>
        </authorList>
    </citation>
    <scope>NUCLEOTIDE SEQUENCE [LARGE SCALE GENOMIC DNA]</scope>
    <source>
        <strain evidence="3">CGMCC 1.12371</strain>
    </source>
</reference>
<protein>
    <submittedName>
        <fullName evidence="2">Pirin-like C-terminal cupin domain-containing protein</fullName>
    </submittedName>
</protein>
<dbReference type="InterPro" id="IPR012093">
    <property type="entry name" value="Pirin"/>
</dbReference>
<evidence type="ECO:0000313" key="2">
    <source>
        <dbReference type="EMBL" id="MFC7408098.1"/>
    </source>
</evidence>
<proteinExistence type="predicted"/>
<dbReference type="Pfam" id="PF05726">
    <property type="entry name" value="Pirin_C"/>
    <property type="match status" value="1"/>
</dbReference>
<dbReference type="PANTHER" id="PTHR13903">
    <property type="entry name" value="PIRIN-RELATED"/>
    <property type="match status" value="1"/>
</dbReference>
<dbReference type="InterPro" id="IPR014710">
    <property type="entry name" value="RmlC-like_jellyroll"/>
</dbReference>
<name>A0ABW2QLC4_9BURK</name>
<comment type="caution">
    <text evidence="2">The sequence shown here is derived from an EMBL/GenBank/DDBJ whole genome shotgun (WGS) entry which is preliminary data.</text>
</comment>
<dbReference type="InterPro" id="IPR011051">
    <property type="entry name" value="RmlC_Cupin_sf"/>
</dbReference>
<evidence type="ECO:0000313" key="3">
    <source>
        <dbReference type="Proteomes" id="UP001596501"/>
    </source>
</evidence>
<keyword evidence="3" id="KW-1185">Reference proteome</keyword>
<accession>A0ABW2QLC4</accession>
<dbReference type="RefSeq" id="WP_382201358.1">
    <property type="nucleotide sequence ID" value="NZ_JBHTCA010000002.1"/>
</dbReference>
<dbReference type="Proteomes" id="UP001596501">
    <property type="component" value="Unassembled WGS sequence"/>
</dbReference>
<dbReference type="InterPro" id="IPR008778">
    <property type="entry name" value="Pirin_C_dom"/>
</dbReference>
<feature type="domain" description="Pirin C-terminal" evidence="1">
    <location>
        <begin position="3"/>
        <end position="45"/>
    </location>
</feature>
<gene>
    <name evidence="2" type="ORF">ACFQPB_04435</name>
</gene>
<dbReference type="SUPFAM" id="SSF51182">
    <property type="entry name" value="RmlC-like cupins"/>
    <property type="match status" value="1"/>
</dbReference>
<evidence type="ECO:0000259" key="1">
    <source>
        <dbReference type="Pfam" id="PF05726"/>
    </source>
</evidence>